<dbReference type="Proteomes" id="UP000756387">
    <property type="component" value="Unassembled WGS sequence"/>
</dbReference>
<protein>
    <submittedName>
        <fullName evidence="1">Uncharacterized protein</fullName>
    </submittedName>
</protein>
<name>A0ABR9RRV8_9ACTN</name>
<accession>A0ABR9RRV8</accession>
<keyword evidence="2" id="KW-1185">Reference proteome</keyword>
<proteinExistence type="predicted"/>
<dbReference type="RefSeq" id="WP_193637626.1">
    <property type="nucleotide sequence ID" value="NZ_JADCSA010000005.1"/>
</dbReference>
<sequence>MCAPITCRQCGKVTWSGCGQHVAEVKAMVGPDQWCDGHDQVADTRSNVFGFRQGR</sequence>
<reference evidence="1 2" key="1">
    <citation type="submission" date="2020-10" db="EMBL/GenBank/DDBJ databases">
        <title>Nocardioides sp. isolated from sludge.</title>
        <authorList>
            <person name="Zhang X."/>
        </authorList>
    </citation>
    <scope>NUCLEOTIDE SEQUENCE [LARGE SCALE GENOMIC DNA]</scope>
    <source>
        <strain evidence="1 2">Y6</strain>
    </source>
</reference>
<gene>
    <name evidence="1" type="ORF">IEQ44_06470</name>
</gene>
<comment type="caution">
    <text evidence="1">The sequence shown here is derived from an EMBL/GenBank/DDBJ whole genome shotgun (WGS) entry which is preliminary data.</text>
</comment>
<organism evidence="1 2">
    <name type="scientific">Nocardioides malaquae</name>
    <dbReference type="NCBI Taxonomy" id="2773426"/>
    <lineage>
        <taxon>Bacteria</taxon>
        <taxon>Bacillati</taxon>
        <taxon>Actinomycetota</taxon>
        <taxon>Actinomycetes</taxon>
        <taxon>Propionibacteriales</taxon>
        <taxon>Nocardioidaceae</taxon>
        <taxon>Nocardioides</taxon>
    </lineage>
</organism>
<dbReference type="EMBL" id="JADCSA010000005">
    <property type="protein sequence ID" value="MBE7324291.1"/>
    <property type="molecule type" value="Genomic_DNA"/>
</dbReference>
<evidence type="ECO:0000313" key="2">
    <source>
        <dbReference type="Proteomes" id="UP000756387"/>
    </source>
</evidence>
<evidence type="ECO:0000313" key="1">
    <source>
        <dbReference type="EMBL" id="MBE7324291.1"/>
    </source>
</evidence>